<proteinExistence type="predicted"/>
<feature type="compositionally biased region" description="Polar residues" evidence="1">
    <location>
        <begin position="93"/>
        <end position="103"/>
    </location>
</feature>
<evidence type="ECO:0000256" key="1">
    <source>
        <dbReference type="SAM" id="MobiDB-lite"/>
    </source>
</evidence>
<dbReference type="RefSeq" id="WP_116410964.1">
    <property type="nucleotide sequence ID" value="NZ_NBXB01000019.1"/>
</dbReference>
<name>A0A3E0VZW4_9MICO</name>
<evidence type="ECO:0000313" key="3">
    <source>
        <dbReference type="Proteomes" id="UP000256541"/>
    </source>
</evidence>
<dbReference type="EMBL" id="NBXB01000019">
    <property type="protein sequence ID" value="RFA15592.1"/>
    <property type="molecule type" value="Genomic_DNA"/>
</dbReference>
<reference evidence="2 3" key="1">
    <citation type="submission" date="2017-04" db="EMBL/GenBank/DDBJ databases">
        <title>Comparative genome analysis of Subtercola boreus.</title>
        <authorList>
            <person name="Cho Y.-J."/>
            <person name="Cho A."/>
            <person name="Kim O.-S."/>
            <person name="Lee J.-I."/>
        </authorList>
    </citation>
    <scope>NUCLEOTIDE SEQUENCE [LARGE SCALE GENOMIC DNA]</scope>
    <source>
        <strain evidence="2 3">P27479</strain>
    </source>
</reference>
<protein>
    <submittedName>
        <fullName evidence="2">Uncharacterized protein</fullName>
    </submittedName>
</protein>
<comment type="caution">
    <text evidence="2">The sequence shown here is derived from an EMBL/GenBank/DDBJ whole genome shotgun (WGS) entry which is preliminary data.</text>
</comment>
<sequence>MRKWRDDQRRDDTAARLSQAEVTLGEVRRRLIGADVAEGAGDVVLARRLRDEALRLTAAAESPASQAVSTGAALGGAGHAGAERGGAGAPTGNGRTSALQTSVDRGHRLAKRPALRRDDVRKLTTSRDEGKRVTALAIIQRRPELGSLEVLVAAMTGTKSAFEQHQGLQAALAAVDAGTLDVDELAALKHEVRGQLAAGRIAGAEPSSVAEQILGPDRA</sequence>
<dbReference type="Proteomes" id="UP000256541">
    <property type="component" value="Unassembled WGS sequence"/>
</dbReference>
<evidence type="ECO:0000313" key="2">
    <source>
        <dbReference type="EMBL" id="RFA15592.1"/>
    </source>
</evidence>
<organism evidence="2 3">
    <name type="scientific">Subtercola boreus</name>
    <dbReference type="NCBI Taxonomy" id="120213"/>
    <lineage>
        <taxon>Bacteria</taxon>
        <taxon>Bacillati</taxon>
        <taxon>Actinomycetota</taxon>
        <taxon>Actinomycetes</taxon>
        <taxon>Micrococcales</taxon>
        <taxon>Microbacteriaceae</taxon>
        <taxon>Subtercola</taxon>
    </lineage>
</organism>
<gene>
    <name evidence="2" type="ORF">B7R22_06480</name>
</gene>
<dbReference type="AlphaFoldDB" id="A0A3E0VZW4"/>
<accession>A0A3E0VZW4</accession>
<feature type="region of interest" description="Disordered" evidence="1">
    <location>
        <begin position="59"/>
        <end position="115"/>
    </location>
</feature>
<dbReference type="OrthoDB" id="5126001at2"/>
<feature type="compositionally biased region" description="Gly residues" evidence="1">
    <location>
        <begin position="73"/>
        <end position="91"/>
    </location>
</feature>